<dbReference type="Proteomes" id="UP000016931">
    <property type="component" value="Unassembled WGS sequence"/>
</dbReference>
<evidence type="ECO:0008006" key="3">
    <source>
        <dbReference type="Google" id="ProtNLM"/>
    </source>
</evidence>
<dbReference type="RefSeq" id="XP_016765357.1">
    <property type="nucleotide sequence ID" value="XM_016908536.1"/>
</dbReference>
<dbReference type="OrthoDB" id="2906425at2759"/>
<keyword evidence="2" id="KW-1185">Reference proteome</keyword>
<dbReference type="STRING" id="692275.N1QJ34"/>
<name>N1QJ34_SPHMS</name>
<protein>
    <recommendedName>
        <fullName evidence="3">Aminoglycoside phosphotransferase domain-containing protein</fullName>
    </recommendedName>
</protein>
<dbReference type="AlphaFoldDB" id="N1QJ34"/>
<dbReference type="OMA" id="WEYAEFF"/>
<sequence length="139" mass="16284">IEYVDGVGINELDDAQRKIVKAELEQHLETLQGLRSSRIASLFYPIYRATLATLGDDWSLQQSVRKEYVFYHNDLSQHNVVVDPVLLKISAILYWEYAGFFPTWFERRFFERIGPLVAKDGEDMIQQESSNSYRLMLYV</sequence>
<accession>N1QJ34</accession>
<dbReference type="EMBL" id="KB456260">
    <property type="protein sequence ID" value="EMF17236.1"/>
    <property type="molecule type" value="Genomic_DNA"/>
</dbReference>
<dbReference type="GeneID" id="27905673"/>
<proteinExistence type="predicted"/>
<feature type="non-terminal residue" evidence="1">
    <location>
        <position position="1"/>
    </location>
</feature>
<dbReference type="eggNOG" id="ENOG502SJF8">
    <property type="taxonomic scope" value="Eukaryota"/>
</dbReference>
<gene>
    <name evidence="1" type="ORF">SEPMUDRAFT_33394</name>
</gene>
<reference evidence="1 2" key="1">
    <citation type="journal article" date="2012" name="PLoS Pathog.">
        <title>Diverse lifestyles and strategies of plant pathogenesis encoded in the genomes of eighteen Dothideomycetes fungi.</title>
        <authorList>
            <person name="Ohm R.A."/>
            <person name="Feau N."/>
            <person name="Henrissat B."/>
            <person name="Schoch C.L."/>
            <person name="Horwitz B.A."/>
            <person name="Barry K.W."/>
            <person name="Condon B.J."/>
            <person name="Copeland A.C."/>
            <person name="Dhillon B."/>
            <person name="Glaser F."/>
            <person name="Hesse C.N."/>
            <person name="Kosti I."/>
            <person name="LaButti K."/>
            <person name="Lindquist E.A."/>
            <person name="Lucas S."/>
            <person name="Salamov A.A."/>
            <person name="Bradshaw R.E."/>
            <person name="Ciuffetti L."/>
            <person name="Hamelin R.C."/>
            <person name="Kema G.H.J."/>
            <person name="Lawrence C."/>
            <person name="Scott J.A."/>
            <person name="Spatafora J.W."/>
            <person name="Turgeon B.G."/>
            <person name="de Wit P.J.G.M."/>
            <person name="Zhong S."/>
            <person name="Goodwin S.B."/>
            <person name="Grigoriev I.V."/>
        </authorList>
    </citation>
    <scope>NUCLEOTIDE SEQUENCE [LARGE SCALE GENOMIC DNA]</scope>
    <source>
        <strain evidence="1 2">SO2202</strain>
    </source>
</reference>
<organism evidence="1 2">
    <name type="scientific">Sphaerulina musiva (strain SO2202)</name>
    <name type="common">Poplar stem canker fungus</name>
    <name type="synonym">Septoria musiva</name>
    <dbReference type="NCBI Taxonomy" id="692275"/>
    <lineage>
        <taxon>Eukaryota</taxon>
        <taxon>Fungi</taxon>
        <taxon>Dikarya</taxon>
        <taxon>Ascomycota</taxon>
        <taxon>Pezizomycotina</taxon>
        <taxon>Dothideomycetes</taxon>
        <taxon>Dothideomycetidae</taxon>
        <taxon>Mycosphaerellales</taxon>
        <taxon>Mycosphaerellaceae</taxon>
        <taxon>Sphaerulina</taxon>
    </lineage>
</organism>
<dbReference type="HOGENOM" id="CLU_069864_0_1_1"/>
<evidence type="ECO:0000313" key="1">
    <source>
        <dbReference type="EMBL" id="EMF17236.1"/>
    </source>
</evidence>
<evidence type="ECO:0000313" key="2">
    <source>
        <dbReference type="Proteomes" id="UP000016931"/>
    </source>
</evidence>